<reference evidence="7" key="1">
    <citation type="submission" date="2009-07" db="EMBL/GenBank/DDBJ databases">
        <authorList>
            <person name="Weinstock G."/>
            <person name="Sodergren E."/>
            <person name="Clifton S."/>
            <person name="Fulton L."/>
            <person name="Fulton B."/>
            <person name="Courtney L."/>
            <person name="Fronick C."/>
            <person name="Harrison M."/>
            <person name="Strong C."/>
            <person name="Farmer C."/>
            <person name="Delahaunty K."/>
            <person name="Markovic C."/>
            <person name="Hall O."/>
            <person name="Minx P."/>
            <person name="Tomlinson C."/>
            <person name="Mitreva M."/>
            <person name="Nelson J."/>
            <person name="Hou S."/>
            <person name="Wollam A."/>
            <person name="Pepin K.H."/>
            <person name="Johnson M."/>
            <person name="Bhonagiri V."/>
            <person name="Nash W.E."/>
            <person name="Warren W."/>
            <person name="Chinwalla A."/>
            <person name="Mardis E.R."/>
            <person name="Wilson R.K."/>
        </authorList>
    </citation>
    <scope>NUCLEOTIDE SEQUENCE [LARGE SCALE GENOMIC DNA]</scope>
    <source>
        <strain evidence="7">DSM 14469</strain>
    </source>
</reference>
<feature type="transmembrane region" description="Helical" evidence="5">
    <location>
        <begin position="128"/>
        <end position="148"/>
    </location>
</feature>
<dbReference type="Gene3D" id="1.20.1560.10">
    <property type="entry name" value="ABC transporter type 1, transmembrane domain"/>
    <property type="match status" value="1"/>
</dbReference>
<keyword evidence="3 5" id="KW-1133">Transmembrane helix</keyword>
<evidence type="ECO:0000313" key="7">
    <source>
        <dbReference type="EMBL" id="EET58097.1"/>
    </source>
</evidence>
<dbReference type="GO" id="GO:0005524">
    <property type="term" value="F:ATP binding"/>
    <property type="evidence" value="ECO:0007669"/>
    <property type="project" value="InterPro"/>
</dbReference>
<evidence type="ECO:0000256" key="1">
    <source>
        <dbReference type="ARBA" id="ARBA00004651"/>
    </source>
</evidence>
<dbReference type="AlphaFoldDB" id="C6LMP8"/>
<gene>
    <name evidence="7" type="ORF">BRYFOR_09949</name>
</gene>
<evidence type="ECO:0000256" key="2">
    <source>
        <dbReference type="ARBA" id="ARBA00022692"/>
    </source>
</evidence>
<evidence type="ECO:0000256" key="4">
    <source>
        <dbReference type="ARBA" id="ARBA00023136"/>
    </source>
</evidence>
<evidence type="ECO:0000259" key="6">
    <source>
        <dbReference type="PROSITE" id="PS50929"/>
    </source>
</evidence>
<comment type="caution">
    <text evidence="7">The sequence shown here is derived from an EMBL/GenBank/DDBJ whole genome shotgun (WGS) entry which is preliminary data.</text>
</comment>
<dbReference type="GO" id="GO:0015421">
    <property type="term" value="F:ABC-type oligopeptide transporter activity"/>
    <property type="evidence" value="ECO:0007669"/>
    <property type="project" value="TreeGrafter"/>
</dbReference>
<feature type="transmembrane region" description="Helical" evidence="5">
    <location>
        <begin position="60"/>
        <end position="80"/>
    </location>
</feature>
<dbReference type="InterPro" id="IPR036640">
    <property type="entry name" value="ABC1_TM_sf"/>
</dbReference>
<sequence length="176" mass="19383">MIKIFRYFNRKQWLYVAASILFVVIQVWLDLKLPDYMSGITTLVQTEGSAMSDILIQGGYMLMCALGSMVASIIVGFFAARVAAGLAQTLRNCVYDKTMDFSMEEIDRFSTASLINRTTNDVTQIQNLVAMGLQAIMKAPILAVWAVVKIAGKSWQWTAATVVAVFVLVVALAVTL</sequence>
<keyword evidence="4 5" id="KW-0472">Membrane</keyword>
<feature type="transmembrane region" description="Helical" evidence="5">
    <location>
        <begin position="12"/>
        <end position="29"/>
    </location>
</feature>
<evidence type="ECO:0000256" key="5">
    <source>
        <dbReference type="SAM" id="Phobius"/>
    </source>
</evidence>
<name>C6LMP8_9FIRM</name>
<dbReference type="Pfam" id="PF00664">
    <property type="entry name" value="ABC_membrane"/>
    <property type="match status" value="1"/>
</dbReference>
<dbReference type="InterPro" id="IPR011527">
    <property type="entry name" value="ABC1_TM_dom"/>
</dbReference>
<protein>
    <recommendedName>
        <fullName evidence="6">ABC transmembrane type-1 domain-containing protein</fullName>
    </recommendedName>
</protein>
<dbReference type="Proteomes" id="UP000005561">
    <property type="component" value="Unassembled WGS sequence"/>
</dbReference>
<dbReference type="eggNOG" id="COG1132">
    <property type="taxonomic scope" value="Bacteria"/>
</dbReference>
<accession>C6LMP8</accession>
<evidence type="ECO:0000256" key="3">
    <source>
        <dbReference type="ARBA" id="ARBA00022989"/>
    </source>
</evidence>
<dbReference type="GO" id="GO:0005886">
    <property type="term" value="C:plasma membrane"/>
    <property type="evidence" value="ECO:0007669"/>
    <property type="project" value="UniProtKB-SubCell"/>
</dbReference>
<dbReference type="PROSITE" id="PS50929">
    <property type="entry name" value="ABC_TM1F"/>
    <property type="match status" value="1"/>
</dbReference>
<keyword evidence="2 5" id="KW-0812">Transmembrane</keyword>
<feature type="domain" description="ABC transmembrane type-1" evidence="6">
    <location>
        <begin position="17"/>
        <end position="176"/>
    </location>
</feature>
<dbReference type="RefSeq" id="WP_006864699.1">
    <property type="nucleotide sequence ID" value="NZ_ACCL02000053.1"/>
</dbReference>
<dbReference type="InterPro" id="IPR039421">
    <property type="entry name" value="Type_1_exporter"/>
</dbReference>
<dbReference type="SUPFAM" id="SSF90123">
    <property type="entry name" value="ABC transporter transmembrane region"/>
    <property type="match status" value="1"/>
</dbReference>
<keyword evidence="8" id="KW-1185">Reference proteome</keyword>
<feature type="transmembrane region" description="Helical" evidence="5">
    <location>
        <begin position="154"/>
        <end position="174"/>
    </location>
</feature>
<feature type="non-terminal residue" evidence="7">
    <location>
        <position position="176"/>
    </location>
</feature>
<dbReference type="PANTHER" id="PTHR43394:SF1">
    <property type="entry name" value="ATP-BINDING CASSETTE SUB-FAMILY B MEMBER 10, MITOCHONDRIAL"/>
    <property type="match status" value="1"/>
</dbReference>
<dbReference type="PANTHER" id="PTHR43394">
    <property type="entry name" value="ATP-DEPENDENT PERMEASE MDL1, MITOCHONDRIAL"/>
    <property type="match status" value="1"/>
</dbReference>
<proteinExistence type="predicted"/>
<organism evidence="7 8">
    <name type="scientific">Marvinbryantia formatexigens DSM 14469</name>
    <dbReference type="NCBI Taxonomy" id="478749"/>
    <lineage>
        <taxon>Bacteria</taxon>
        <taxon>Bacillati</taxon>
        <taxon>Bacillota</taxon>
        <taxon>Clostridia</taxon>
        <taxon>Lachnospirales</taxon>
        <taxon>Lachnospiraceae</taxon>
        <taxon>Marvinbryantia</taxon>
    </lineage>
</organism>
<evidence type="ECO:0000313" key="8">
    <source>
        <dbReference type="Proteomes" id="UP000005561"/>
    </source>
</evidence>
<dbReference type="EMBL" id="ACCL02000053">
    <property type="protein sequence ID" value="EET58097.1"/>
    <property type="molecule type" value="Genomic_DNA"/>
</dbReference>
<comment type="subcellular location">
    <subcellularLocation>
        <location evidence="1">Cell membrane</location>
        <topology evidence="1">Multi-pass membrane protein</topology>
    </subcellularLocation>
</comment>